<reference evidence="1 2" key="1">
    <citation type="submission" date="2010-08" db="EMBL/GenBank/DDBJ databases">
        <title>Complete sequence of Gallionella capsiferriformans ES-2.</title>
        <authorList>
            <consortium name="US DOE Joint Genome Institute"/>
            <person name="Lucas S."/>
            <person name="Copeland A."/>
            <person name="Lapidus A."/>
            <person name="Cheng J.-F."/>
            <person name="Bruce D."/>
            <person name="Goodwin L."/>
            <person name="Pitluck S."/>
            <person name="Chertkov O."/>
            <person name="Davenport K.W."/>
            <person name="Detter J.C."/>
            <person name="Han C."/>
            <person name="Tapia R."/>
            <person name="Land M."/>
            <person name="Hauser L."/>
            <person name="Chang Y.-J."/>
            <person name="Jeffries C."/>
            <person name="Kyrpides N."/>
            <person name="Ivanova N."/>
            <person name="Mikhailova N."/>
            <person name="Shelobolina E.S."/>
            <person name="Picardal F."/>
            <person name="Roden E."/>
            <person name="Emerson D."/>
            <person name="Woyke T."/>
        </authorList>
    </citation>
    <scope>NUCLEOTIDE SEQUENCE [LARGE SCALE GENOMIC DNA]</scope>
    <source>
        <strain evidence="1 2">ES-2</strain>
    </source>
</reference>
<dbReference type="Proteomes" id="UP000001235">
    <property type="component" value="Chromosome"/>
</dbReference>
<organism evidence="1 2">
    <name type="scientific">Gallionella capsiferriformans (strain ES-2)</name>
    <name type="common">Gallionella ferruginea capsiferriformans (strain ES-2)</name>
    <dbReference type="NCBI Taxonomy" id="395494"/>
    <lineage>
        <taxon>Bacteria</taxon>
        <taxon>Pseudomonadati</taxon>
        <taxon>Pseudomonadota</taxon>
        <taxon>Betaproteobacteria</taxon>
        <taxon>Nitrosomonadales</taxon>
        <taxon>Gallionellaceae</taxon>
        <taxon>Gallionella</taxon>
    </lineage>
</organism>
<keyword evidence="2" id="KW-1185">Reference proteome</keyword>
<dbReference type="EMBL" id="CP002159">
    <property type="protein sequence ID" value="ADL54733.1"/>
    <property type="molecule type" value="Genomic_DNA"/>
</dbReference>
<proteinExistence type="predicted"/>
<evidence type="ECO:0000313" key="1">
    <source>
        <dbReference type="EMBL" id="ADL54733.1"/>
    </source>
</evidence>
<dbReference type="RefSeq" id="WP_013292674.1">
    <property type="nucleotide sequence ID" value="NC_014394.1"/>
</dbReference>
<dbReference type="KEGG" id="gca:Galf_0693"/>
<name>D9SD44_GALCS</name>
<evidence type="ECO:0000313" key="2">
    <source>
        <dbReference type="Proteomes" id="UP000001235"/>
    </source>
</evidence>
<dbReference type="AlphaFoldDB" id="D9SD44"/>
<sequence length="127" mass="14457">MGNGSKIIADYVAKLSPEQQVEFKERTARMIREGLPRRDGFAHYVMYTDDQGETVTICLYIGIARKDNVAAAIAHIRNDLNLFATYPPESEWQLEPDEATQERCIEEWKRANPDKVCQFGVMGFISA</sequence>
<accession>D9SD44</accession>
<dbReference type="HOGENOM" id="CLU_1967359_0_0_4"/>
<protein>
    <submittedName>
        <fullName evidence="1">Uncharacterized protein</fullName>
    </submittedName>
</protein>
<gene>
    <name evidence="1" type="ordered locus">Galf_0693</name>
</gene>
<dbReference type="STRING" id="395494.Galf_0693"/>